<gene>
    <name evidence="11 14" type="primary">purD</name>
    <name evidence="14" type="ORF">LNV07_04420</name>
</gene>
<evidence type="ECO:0000259" key="13">
    <source>
        <dbReference type="PROSITE" id="PS50975"/>
    </source>
</evidence>
<dbReference type="Pfam" id="PF01071">
    <property type="entry name" value="GARS_A"/>
    <property type="match status" value="1"/>
</dbReference>
<evidence type="ECO:0000256" key="7">
    <source>
        <dbReference type="ARBA" id="ARBA00022840"/>
    </source>
</evidence>
<dbReference type="Gene3D" id="3.30.470.20">
    <property type="entry name" value="ATP-grasp fold, B domain"/>
    <property type="match status" value="1"/>
</dbReference>
<dbReference type="EMBL" id="JAJIRN010000002">
    <property type="protein sequence ID" value="MCV2367336.1"/>
    <property type="molecule type" value="Genomic_DNA"/>
</dbReference>
<evidence type="ECO:0000256" key="5">
    <source>
        <dbReference type="ARBA" id="ARBA00022741"/>
    </source>
</evidence>
<proteinExistence type="inferred from homology"/>
<dbReference type="InterPro" id="IPR011761">
    <property type="entry name" value="ATP-grasp"/>
</dbReference>
<evidence type="ECO:0000256" key="12">
    <source>
        <dbReference type="PROSITE-ProRule" id="PRU00409"/>
    </source>
</evidence>
<dbReference type="PROSITE" id="PS50975">
    <property type="entry name" value="ATP_GRASP"/>
    <property type="match status" value="1"/>
</dbReference>
<comment type="pathway">
    <text evidence="2 11">Purine metabolism; IMP biosynthesis via de novo pathway; N(1)-(5-phospho-D-ribosyl)glycinamide from 5-phospho-alpha-D-ribose 1-diphosphate: step 2/2.</text>
</comment>
<comment type="cofactor">
    <cofactor evidence="1">
        <name>Mn(2+)</name>
        <dbReference type="ChEBI" id="CHEBI:29035"/>
    </cofactor>
</comment>
<comment type="similarity">
    <text evidence="8 11">Belongs to the GARS family.</text>
</comment>
<sequence length="426" mass="45462">MKVLVIGNGGREHALAWKLAQGERVSQVYVAPGNGGTARDSRLTNIAITDVKALADFAVEQKVSLTVVGPEGYLAAGVVDEFRARGLRIFGPTKAAAQLESSKAFAKDFMKRHNIPTAAYEVFSDVAAAHAYVDAQGAPIVIKADGLAAGKGVVVAMTLAEAHEAIDWILEDNKLGVVHNEGVARVVIEQFLQGEEASFIVLCDGKNVVSLATSQDHKRLKDGDEGPNTGGMGAYSPAPVVTPNVHAKAMHEIIMPTIQGMARDGIPFTGFLYAGLMIDAQGQPHTVEFNTRMGDPETQPIMMRLKSDLLEVLLHATDGTLDQVELQWDRRVALGVVMAAAGYPLSPRKGDAITGLPADAEDHMVFHAGTAEVDGALQTSGGRVLCVTALGESVRKAQALAYESLVNIQFEGKQYRQDIGYRAVKR</sequence>
<dbReference type="Gene3D" id="3.30.1490.20">
    <property type="entry name" value="ATP-grasp fold, A domain"/>
    <property type="match status" value="1"/>
</dbReference>
<dbReference type="InterPro" id="IPR000115">
    <property type="entry name" value="PRibGlycinamide_synth"/>
</dbReference>
<evidence type="ECO:0000256" key="2">
    <source>
        <dbReference type="ARBA" id="ARBA00005174"/>
    </source>
</evidence>
<evidence type="ECO:0000256" key="3">
    <source>
        <dbReference type="ARBA" id="ARBA00013255"/>
    </source>
</evidence>
<dbReference type="SUPFAM" id="SSF51246">
    <property type="entry name" value="Rudiment single hybrid motif"/>
    <property type="match status" value="1"/>
</dbReference>
<dbReference type="SMART" id="SM01209">
    <property type="entry name" value="GARS_A"/>
    <property type="match status" value="1"/>
</dbReference>
<keyword evidence="6 11" id="KW-0658">Purine biosynthesis</keyword>
<organism evidence="14 15">
    <name type="scientific">Roseateles oligotrophus</name>
    <dbReference type="NCBI Taxonomy" id="1769250"/>
    <lineage>
        <taxon>Bacteria</taxon>
        <taxon>Pseudomonadati</taxon>
        <taxon>Pseudomonadota</taxon>
        <taxon>Betaproteobacteria</taxon>
        <taxon>Burkholderiales</taxon>
        <taxon>Sphaerotilaceae</taxon>
        <taxon>Roseateles</taxon>
    </lineage>
</organism>
<dbReference type="PANTHER" id="PTHR43472">
    <property type="entry name" value="PHOSPHORIBOSYLAMINE--GLYCINE LIGASE"/>
    <property type="match status" value="1"/>
</dbReference>
<comment type="caution">
    <text evidence="14">The sequence shown here is derived from an EMBL/GenBank/DDBJ whole genome shotgun (WGS) entry which is preliminary data.</text>
</comment>
<keyword evidence="5 12" id="KW-0547">Nucleotide-binding</keyword>
<feature type="domain" description="ATP-grasp" evidence="13">
    <location>
        <begin position="107"/>
        <end position="318"/>
    </location>
</feature>
<dbReference type="SUPFAM" id="SSF52440">
    <property type="entry name" value="PreATP-grasp domain"/>
    <property type="match status" value="1"/>
</dbReference>
<dbReference type="InterPro" id="IPR016185">
    <property type="entry name" value="PreATP-grasp_dom_sf"/>
</dbReference>
<dbReference type="Gene3D" id="3.40.50.20">
    <property type="match status" value="1"/>
</dbReference>
<protein>
    <recommendedName>
        <fullName evidence="3 11">Phosphoribosylamine--glycine ligase</fullName>
        <ecNumber evidence="3 11">6.3.4.13</ecNumber>
    </recommendedName>
    <alternativeName>
        <fullName evidence="11">GARS</fullName>
    </alternativeName>
    <alternativeName>
        <fullName evidence="9 11">Glycinamide ribonucleotide synthetase</fullName>
    </alternativeName>
    <alternativeName>
        <fullName evidence="10 11">Phosphoribosylglycinamide synthetase</fullName>
    </alternativeName>
</protein>
<dbReference type="GO" id="GO:0004637">
    <property type="term" value="F:phosphoribosylamine-glycine ligase activity"/>
    <property type="evidence" value="ECO:0007669"/>
    <property type="project" value="UniProtKB-EC"/>
</dbReference>
<dbReference type="EC" id="6.3.4.13" evidence="3 11"/>
<keyword evidence="7 12" id="KW-0067">ATP-binding</keyword>
<dbReference type="RefSeq" id="WP_263569964.1">
    <property type="nucleotide sequence ID" value="NZ_JAJIRN010000002.1"/>
</dbReference>
<evidence type="ECO:0000256" key="8">
    <source>
        <dbReference type="ARBA" id="ARBA00038345"/>
    </source>
</evidence>
<keyword evidence="15" id="KW-1185">Reference proteome</keyword>
<evidence type="ECO:0000256" key="11">
    <source>
        <dbReference type="HAMAP-Rule" id="MF_00138"/>
    </source>
</evidence>
<dbReference type="InterPro" id="IPR020562">
    <property type="entry name" value="PRibGlycinamide_synth_N"/>
</dbReference>
<dbReference type="SMART" id="SM01210">
    <property type="entry name" value="GARS_C"/>
    <property type="match status" value="1"/>
</dbReference>
<dbReference type="InterPro" id="IPR011054">
    <property type="entry name" value="Rudment_hybrid_motif"/>
</dbReference>
<dbReference type="InterPro" id="IPR020561">
    <property type="entry name" value="PRibGlycinamid_synth_ATP-grasp"/>
</dbReference>
<keyword evidence="4 11" id="KW-0436">Ligase</keyword>
<evidence type="ECO:0000256" key="9">
    <source>
        <dbReference type="ARBA" id="ARBA00042242"/>
    </source>
</evidence>
<name>A0ABT2YAK8_9BURK</name>
<dbReference type="InterPro" id="IPR013815">
    <property type="entry name" value="ATP_grasp_subdomain_1"/>
</dbReference>
<dbReference type="HAMAP" id="MF_00138">
    <property type="entry name" value="GARS"/>
    <property type="match status" value="1"/>
</dbReference>
<dbReference type="Pfam" id="PF02843">
    <property type="entry name" value="GARS_C"/>
    <property type="match status" value="1"/>
</dbReference>
<reference evidence="14 15" key="1">
    <citation type="submission" date="2021-11" db="EMBL/GenBank/DDBJ databases">
        <authorList>
            <person name="Liang Q."/>
            <person name="Mou H."/>
            <person name="Liu Z."/>
        </authorList>
    </citation>
    <scope>NUCLEOTIDE SEQUENCE [LARGE SCALE GENOMIC DNA]</scope>
    <source>
        <strain evidence="14 15">CHU3</strain>
    </source>
</reference>
<dbReference type="InterPro" id="IPR037123">
    <property type="entry name" value="PRibGlycinamide_synth_C_sf"/>
</dbReference>
<evidence type="ECO:0000256" key="10">
    <source>
        <dbReference type="ARBA" id="ARBA00042864"/>
    </source>
</evidence>
<dbReference type="Gene3D" id="3.90.600.10">
    <property type="entry name" value="Phosphoribosylglycinamide synthetase, C-terminal domain"/>
    <property type="match status" value="1"/>
</dbReference>
<comment type="catalytic activity">
    <reaction evidence="11">
        <text>5-phospho-beta-D-ribosylamine + glycine + ATP = N(1)-(5-phospho-beta-D-ribosyl)glycinamide + ADP + phosphate + H(+)</text>
        <dbReference type="Rhea" id="RHEA:17453"/>
        <dbReference type="ChEBI" id="CHEBI:15378"/>
        <dbReference type="ChEBI" id="CHEBI:30616"/>
        <dbReference type="ChEBI" id="CHEBI:43474"/>
        <dbReference type="ChEBI" id="CHEBI:57305"/>
        <dbReference type="ChEBI" id="CHEBI:58681"/>
        <dbReference type="ChEBI" id="CHEBI:143788"/>
        <dbReference type="ChEBI" id="CHEBI:456216"/>
        <dbReference type="EC" id="6.3.4.13"/>
    </reaction>
</comment>
<accession>A0ABT2YAK8</accession>
<evidence type="ECO:0000313" key="15">
    <source>
        <dbReference type="Proteomes" id="UP001209701"/>
    </source>
</evidence>
<dbReference type="Pfam" id="PF02844">
    <property type="entry name" value="GARS_N"/>
    <property type="match status" value="1"/>
</dbReference>
<dbReference type="PANTHER" id="PTHR43472:SF1">
    <property type="entry name" value="PHOSPHORIBOSYLAMINE--GLYCINE LIGASE, CHLOROPLASTIC"/>
    <property type="match status" value="1"/>
</dbReference>
<evidence type="ECO:0000256" key="1">
    <source>
        <dbReference type="ARBA" id="ARBA00001936"/>
    </source>
</evidence>
<dbReference type="Proteomes" id="UP001209701">
    <property type="component" value="Unassembled WGS sequence"/>
</dbReference>
<dbReference type="InterPro" id="IPR020560">
    <property type="entry name" value="PRibGlycinamide_synth_C-dom"/>
</dbReference>
<dbReference type="SUPFAM" id="SSF56059">
    <property type="entry name" value="Glutathione synthetase ATP-binding domain-like"/>
    <property type="match status" value="1"/>
</dbReference>
<evidence type="ECO:0000256" key="6">
    <source>
        <dbReference type="ARBA" id="ARBA00022755"/>
    </source>
</evidence>
<evidence type="ECO:0000256" key="4">
    <source>
        <dbReference type="ARBA" id="ARBA00022598"/>
    </source>
</evidence>
<dbReference type="NCBIfam" id="TIGR00877">
    <property type="entry name" value="purD"/>
    <property type="match status" value="1"/>
</dbReference>
<evidence type="ECO:0000313" key="14">
    <source>
        <dbReference type="EMBL" id="MCV2367336.1"/>
    </source>
</evidence>